<keyword evidence="5 11" id="KW-0408">Iron</keyword>
<dbReference type="PANTHER" id="PTHR38839:SF6">
    <property type="entry name" value="TRANSCRIPTIONAL REGULATOR WHIB1"/>
    <property type="match status" value="1"/>
</dbReference>
<dbReference type="PANTHER" id="PTHR38839">
    <property type="entry name" value="TRANSCRIPTIONAL REGULATOR WHID-RELATED"/>
    <property type="match status" value="1"/>
</dbReference>
<evidence type="ECO:0000256" key="4">
    <source>
        <dbReference type="ARBA" id="ARBA00022723"/>
    </source>
</evidence>
<dbReference type="GO" id="GO:0005737">
    <property type="term" value="C:cytoplasm"/>
    <property type="evidence" value="ECO:0007669"/>
    <property type="project" value="UniProtKB-SubCell"/>
</dbReference>
<proteinExistence type="inferred from homology"/>
<dbReference type="PROSITE" id="PS51674">
    <property type="entry name" value="4FE4S_WBL"/>
    <property type="match status" value="1"/>
</dbReference>
<dbReference type="GO" id="GO:0045892">
    <property type="term" value="P:negative regulation of DNA-templated transcription"/>
    <property type="evidence" value="ECO:0007669"/>
    <property type="project" value="TreeGrafter"/>
</dbReference>
<dbReference type="HAMAP" id="MF_01479">
    <property type="entry name" value="WhiB"/>
    <property type="match status" value="1"/>
</dbReference>
<dbReference type="RefSeq" id="WP_150946330.1">
    <property type="nucleotide sequence ID" value="NZ_VZRB01000005.1"/>
</dbReference>
<keyword evidence="7 11" id="KW-0805">Transcription regulation</keyword>
<keyword evidence="6 11" id="KW-0411">Iron-sulfur</keyword>
<dbReference type="EMBL" id="VZRB01000005">
    <property type="protein sequence ID" value="KAB1148035.1"/>
    <property type="molecule type" value="Genomic_DNA"/>
</dbReference>
<keyword evidence="3 11" id="KW-0004">4Fe-4S</keyword>
<dbReference type="GO" id="GO:0046872">
    <property type="term" value="F:metal ion binding"/>
    <property type="evidence" value="ECO:0007669"/>
    <property type="project" value="UniProtKB-KW"/>
</dbReference>
<comment type="cofactor">
    <cofactor evidence="11">
        <name>[4Fe-4S] cluster</name>
        <dbReference type="ChEBI" id="CHEBI:49883"/>
    </cofactor>
    <text evidence="11">Binds 1 [4Fe-4S] cluster per subunit. Following nitrosylation of the [4Fe-4S] cluster binds 1 [4Fe-8(NO)] cluster per subunit.</text>
</comment>
<gene>
    <name evidence="11" type="primary">whiB</name>
    <name evidence="14" type="ORF">F7R91_08930</name>
</gene>
<dbReference type="GO" id="GO:0035731">
    <property type="term" value="F:dinitrosyl-iron complex binding"/>
    <property type="evidence" value="ECO:0007669"/>
    <property type="project" value="UniProtKB-UniRule"/>
</dbReference>
<accession>A0A6H9V1Q7</accession>
<dbReference type="GO" id="GO:0047134">
    <property type="term" value="F:protein-disulfide reductase [NAD(P)H] activity"/>
    <property type="evidence" value="ECO:0007669"/>
    <property type="project" value="TreeGrafter"/>
</dbReference>
<keyword evidence="11" id="KW-0963">Cytoplasm</keyword>
<name>A0A6H9V1Q7_9ACTN</name>
<evidence type="ECO:0000313" key="15">
    <source>
        <dbReference type="Proteomes" id="UP000442707"/>
    </source>
</evidence>
<keyword evidence="8 11" id="KW-0238">DNA-binding</keyword>
<keyword evidence="4 11" id="KW-0479">Metal-binding</keyword>
<evidence type="ECO:0000256" key="8">
    <source>
        <dbReference type="ARBA" id="ARBA00023125"/>
    </source>
</evidence>
<feature type="binding site" evidence="11">
    <location>
        <position position="10"/>
    </location>
    <ligand>
        <name>[4Fe-4S] cluster</name>
        <dbReference type="ChEBI" id="CHEBI:49883"/>
    </ligand>
</feature>
<evidence type="ECO:0000256" key="3">
    <source>
        <dbReference type="ARBA" id="ARBA00022485"/>
    </source>
</evidence>
<keyword evidence="15" id="KW-1185">Reference proteome</keyword>
<evidence type="ECO:0000256" key="9">
    <source>
        <dbReference type="ARBA" id="ARBA00023157"/>
    </source>
</evidence>
<organism evidence="14 15">
    <name type="scientific">Streptomyces luteolifulvus</name>
    <dbReference type="NCBI Taxonomy" id="2615112"/>
    <lineage>
        <taxon>Bacteria</taxon>
        <taxon>Bacillati</taxon>
        <taxon>Actinomycetota</taxon>
        <taxon>Actinomycetes</taxon>
        <taxon>Kitasatosporales</taxon>
        <taxon>Streptomycetaceae</taxon>
        <taxon>Streptomyces</taxon>
    </lineage>
</organism>
<feature type="binding site" evidence="11">
    <location>
        <position position="38"/>
    </location>
    <ligand>
        <name>[4Fe-4S] cluster</name>
        <dbReference type="ChEBI" id="CHEBI:49883"/>
    </ligand>
</feature>
<comment type="PTM">
    <text evidence="11">The Fe-S cluster can be nitrosylated by nitric oxide (NO).</text>
</comment>
<evidence type="ECO:0000256" key="11">
    <source>
        <dbReference type="HAMAP-Rule" id="MF_01479"/>
    </source>
</evidence>
<comment type="PTM">
    <text evidence="11">Upon Fe-S cluster removal intramolecular disulfide bonds are formed.</text>
</comment>
<feature type="domain" description="4Fe-4S Wbl-type" evidence="13">
    <location>
        <begin position="9"/>
        <end position="71"/>
    </location>
</feature>
<dbReference type="InterPro" id="IPR003482">
    <property type="entry name" value="Whib"/>
</dbReference>
<evidence type="ECO:0000256" key="10">
    <source>
        <dbReference type="ARBA" id="ARBA00023163"/>
    </source>
</evidence>
<dbReference type="GO" id="GO:0045454">
    <property type="term" value="P:cell redox homeostasis"/>
    <property type="evidence" value="ECO:0007669"/>
    <property type="project" value="TreeGrafter"/>
</dbReference>
<feature type="region of interest" description="Disordered" evidence="12">
    <location>
        <begin position="61"/>
        <end position="102"/>
    </location>
</feature>
<dbReference type="AlphaFoldDB" id="A0A6H9V1Q7"/>
<evidence type="ECO:0000256" key="5">
    <source>
        <dbReference type="ARBA" id="ARBA00023004"/>
    </source>
</evidence>
<feature type="binding site" evidence="11">
    <location>
        <position position="47"/>
    </location>
    <ligand>
        <name>[4Fe-4S] cluster</name>
        <dbReference type="ChEBI" id="CHEBI:49883"/>
    </ligand>
</feature>
<feature type="binding site" evidence="11">
    <location>
        <position position="41"/>
    </location>
    <ligand>
        <name>[4Fe-4S] cluster</name>
        <dbReference type="ChEBI" id="CHEBI:49883"/>
    </ligand>
</feature>
<evidence type="ECO:0000313" key="14">
    <source>
        <dbReference type="EMBL" id="KAB1148035.1"/>
    </source>
</evidence>
<comment type="caution">
    <text evidence="14">The sequence shown here is derived from an EMBL/GenBank/DDBJ whole genome shotgun (WGS) entry which is preliminary data.</text>
</comment>
<dbReference type="InterPro" id="IPR034768">
    <property type="entry name" value="4FE4S_WBL"/>
</dbReference>
<keyword evidence="9 11" id="KW-1015">Disulfide bond</keyword>
<evidence type="ECO:0000256" key="6">
    <source>
        <dbReference type="ARBA" id="ARBA00023014"/>
    </source>
</evidence>
<evidence type="ECO:0000256" key="2">
    <source>
        <dbReference type="ARBA" id="ARBA00006597"/>
    </source>
</evidence>
<dbReference type="Pfam" id="PF02467">
    <property type="entry name" value="Whib"/>
    <property type="match status" value="1"/>
</dbReference>
<keyword evidence="10 11" id="KW-0804">Transcription</keyword>
<dbReference type="GO" id="GO:0003677">
    <property type="term" value="F:DNA binding"/>
    <property type="evidence" value="ECO:0007669"/>
    <property type="project" value="UniProtKB-UniRule"/>
</dbReference>
<reference evidence="14 15" key="1">
    <citation type="submission" date="2019-09" db="EMBL/GenBank/DDBJ databases">
        <title>Screening of Novel Bioactive Compounds from Soil-Associated.</title>
        <authorList>
            <person name="Zhao S."/>
        </authorList>
    </citation>
    <scope>NUCLEOTIDE SEQUENCE [LARGE SCALE GENOMIC DNA]</scope>
    <source>
        <strain evidence="14 15">HIT-DPA4</strain>
    </source>
</reference>
<sequence>MDNWRDHAACRHEDPDLFFPFGTTGPALVQTEQAKAVCRRCRVQELCLRWALGTGQSIGVWGGTSENERRALQRRGGSRRASGCPGPPRRTRSHGGTAPAED</sequence>
<comment type="function">
    <text evidence="11">Acts as a transcriptional regulator. Probably redox-responsive. The apo- but not holo-form probably binds DNA.</text>
</comment>
<evidence type="ECO:0000256" key="7">
    <source>
        <dbReference type="ARBA" id="ARBA00023015"/>
    </source>
</evidence>
<evidence type="ECO:0000259" key="13">
    <source>
        <dbReference type="PROSITE" id="PS51674"/>
    </source>
</evidence>
<comment type="similarity">
    <text evidence="2 11">Belongs to the WhiB family.</text>
</comment>
<dbReference type="Proteomes" id="UP000442707">
    <property type="component" value="Unassembled WGS sequence"/>
</dbReference>
<comment type="subcellular location">
    <subcellularLocation>
        <location evidence="1 11">Cytoplasm</location>
    </subcellularLocation>
</comment>
<evidence type="ECO:0000256" key="12">
    <source>
        <dbReference type="SAM" id="MobiDB-lite"/>
    </source>
</evidence>
<protein>
    <recommendedName>
        <fullName evidence="11">Transcriptional regulator WhiB</fullName>
    </recommendedName>
</protein>
<dbReference type="GO" id="GO:0051539">
    <property type="term" value="F:4 iron, 4 sulfur cluster binding"/>
    <property type="evidence" value="ECO:0007669"/>
    <property type="project" value="UniProtKB-UniRule"/>
</dbReference>
<evidence type="ECO:0000256" key="1">
    <source>
        <dbReference type="ARBA" id="ARBA00004496"/>
    </source>
</evidence>